<evidence type="ECO:0008006" key="3">
    <source>
        <dbReference type="Google" id="ProtNLM"/>
    </source>
</evidence>
<proteinExistence type="predicted"/>
<reference evidence="2" key="1">
    <citation type="submission" date="2013-01" db="EMBL/GenBank/DDBJ databases">
        <title>Draft Genome Sequence of a Mulberry Tree, Morus notabilis C.K. Schneid.</title>
        <authorList>
            <person name="He N."/>
            <person name="Zhao S."/>
        </authorList>
    </citation>
    <scope>NUCLEOTIDE SEQUENCE</scope>
</reference>
<dbReference type="EMBL" id="KE620374">
    <property type="protein sequence ID" value="EXC36849.1"/>
    <property type="molecule type" value="Genomic_DNA"/>
</dbReference>
<name>W9SLG1_9ROSA</name>
<sequence length="55" mass="5942">MFPLGFLLVYASFKMINSHNYRVPEPLGALPIIGHLHLLGGQDPVAPILGAMADK</sequence>
<protein>
    <recommendedName>
        <fullName evidence="3">Cytochrome P450</fullName>
    </recommendedName>
</protein>
<dbReference type="Proteomes" id="UP000030645">
    <property type="component" value="Unassembled WGS sequence"/>
</dbReference>
<accession>W9SLG1</accession>
<gene>
    <name evidence="1" type="ORF">L484_000964</name>
</gene>
<dbReference type="AlphaFoldDB" id="W9SLG1"/>
<dbReference type="STRING" id="981085.W9SLG1"/>
<evidence type="ECO:0000313" key="1">
    <source>
        <dbReference type="EMBL" id="EXC36849.1"/>
    </source>
</evidence>
<keyword evidence="2" id="KW-1185">Reference proteome</keyword>
<organism evidence="1 2">
    <name type="scientific">Morus notabilis</name>
    <dbReference type="NCBI Taxonomy" id="981085"/>
    <lineage>
        <taxon>Eukaryota</taxon>
        <taxon>Viridiplantae</taxon>
        <taxon>Streptophyta</taxon>
        <taxon>Embryophyta</taxon>
        <taxon>Tracheophyta</taxon>
        <taxon>Spermatophyta</taxon>
        <taxon>Magnoliopsida</taxon>
        <taxon>eudicotyledons</taxon>
        <taxon>Gunneridae</taxon>
        <taxon>Pentapetalae</taxon>
        <taxon>rosids</taxon>
        <taxon>fabids</taxon>
        <taxon>Rosales</taxon>
        <taxon>Moraceae</taxon>
        <taxon>Moreae</taxon>
        <taxon>Morus</taxon>
    </lineage>
</organism>
<evidence type="ECO:0000313" key="2">
    <source>
        <dbReference type="Proteomes" id="UP000030645"/>
    </source>
</evidence>